<comment type="caution">
    <text evidence="1">The sequence shown here is derived from an EMBL/GenBank/DDBJ whole genome shotgun (WGS) entry which is preliminary data.</text>
</comment>
<gene>
    <name evidence="1" type="ORF">Tci_836755</name>
</gene>
<reference evidence="1" key="1">
    <citation type="journal article" date="2019" name="Sci. Rep.">
        <title>Draft genome of Tanacetum cinerariifolium, the natural source of mosquito coil.</title>
        <authorList>
            <person name="Yamashiro T."/>
            <person name="Shiraishi A."/>
            <person name="Satake H."/>
            <person name="Nakayama K."/>
        </authorList>
    </citation>
    <scope>NUCLEOTIDE SEQUENCE</scope>
</reference>
<sequence length="157" mass="18062">MTFEEVEAKFKTVWEQIEGGVFKISKEESAWLKRKGIRLEQEEVKKMKTSEEVSEEVKSSEEVSKEKIKEMIQLVPIKEVYVEALQVKHPIIDWKSASCNIQGQRNLHASGKGVPSKKGSSTWMISYKLQVKNYSQMVNDLVLKIYKIANSPRQQGD</sequence>
<protein>
    <submittedName>
        <fullName evidence="1">Uncharacterized protein</fullName>
    </submittedName>
</protein>
<name>A0A699QG12_TANCI</name>
<evidence type="ECO:0000313" key="1">
    <source>
        <dbReference type="EMBL" id="GFC64785.1"/>
    </source>
</evidence>
<proteinExistence type="predicted"/>
<dbReference type="AlphaFoldDB" id="A0A699QG12"/>
<organism evidence="1">
    <name type="scientific">Tanacetum cinerariifolium</name>
    <name type="common">Dalmatian daisy</name>
    <name type="synonym">Chrysanthemum cinerariifolium</name>
    <dbReference type="NCBI Taxonomy" id="118510"/>
    <lineage>
        <taxon>Eukaryota</taxon>
        <taxon>Viridiplantae</taxon>
        <taxon>Streptophyta</taxon>
        <taxon>Embryophyta</taxon>
        <taxon>Tracheophyta</taxon>
        <taxon>Spermatophyta</taxon>
        <taxon>Magnoliopsida</taxon>
        <taxon>eudicotyledons</taxon>
        <taxon>Gunneridae</taxon>
        <taxon>Pentapetalae</taxon>
        <taxon>asterids</taxon>
        <taxon>campanulids</taxon>
        <taxon>Asterales</taxon>
        <taxon>Asteraceae</taxon>
        <taxon>Asteroideae</taxon>
        <taxon>Anthemideae</taxon>
        <taxon>Anthemidinae</taxon>
        <taxon>Tanacetum</taxon>
    </lineage>
</organism>
<dbReference type="EMBL" id="BKCJ011003799">
    <property type="protein sequence ID" value="GFC64785.1"/>
    <property type="molecule type" value="Genomic_DNA"/>
</dbReference>
<accession>A0A699QG12</accession>
<feature type="non-terminal residue" evidence="1">
    <location>
        <position position="1"/>
    </location>
</feature>